<keyword evidence="8 11" id="KW-1133">Transmembrane helix</keyword>
<keyword evidence="11" id="KW-0472">Membrane</keyword>
<dbReference type="SUPFAM" id="SSF55874">
    <property type="entry name" value="ATPase domain of HSP90 chaperone/DNA topoisomerase II/histidine kinase"/>
    <property type="match status" value="1"/>
</dbReference>
<feature type="compositionally biased region" description="Basic and acidic residues" evidence="10">
    <location>
        <begin position="887"/>
        <end position="900"/>
    </location>
</feature>
<gene>
    <name evidence="13" type="ORF">H4W30_005601</name>
</gene>
<feature type="transmembrane region" description="Helical" evidence="11">
    <location>
        <begin position="343"/>
        <end position="364"/>
    </location>
</feature>
<evidence type="ECO:0000256" key="8">
    <source>
        <dbReference type="ARBA" id="ARBA00022989"/>
    </source>
</evidence>
<evidence type="ECO:0000313" key="14">
    <source>
        <dbReference type="Proteomes" id="UP000656548"/>
    </source>
</evidence>
<evidence type="ECO:0000256" key="10">
    <source>
        <dbReference type="SAM" id="MobiDB-lite"/>
    </source>
</evidence>
<dbReference type="InterPro" id="IPR050428">
    <property type="entry name" value="TCS_sensor_his_kinase"/>
</dbReference>
<dbReference type="CDD" id="cd06225">
    <property type="entry name" value="HAMP"/>
    <property type="match status" value="1"/>
</dbReference>
<dbReference type="GO" id="GO:0016301">
    <property type="term" value="F:kinase activity"/>
    <property type="evidence" value="ECO:0007669"/>
    <property type="project" value="UniProtKB-KW"/>
</dbReference>
<dbReference type="EC" id="2.7.13.3" evidence="3"/>
<evidence type="ECO:0000256" key="1">
    <source>
        <dbReference type="ARBA" id="ARBA00000085"/>
    </source>
</evidence>
<feature type="compositionally biased region" description="Polar residues" evidence="10">
    <location>
        <begin position="904"/>
        <end position="916"/>
    </location>
</feature>
<evidence type="ECO:0000256" key="5">
    <source>
        <dbReference type="ARBA" id="ARBA00022679"/>
    </source>
</evidence>
<dbReference type="SMART" id="SM00304">
    <property type="entry name" value="HAMP"/>
    <property type="match status" value="1"/>
</dbReference>
<proteinExistence type="predicted"/>
<keyword evidence="14" id="KW-1185">Reference proteome</keyword>
<feature type="compositionally biased region" description="Low complexity" evidence="10">
    <location>
        <begin position="668"/>
        <end position="679"/>
    </location>
</feature>
<keyword evidence="5" id="KW-0808">Transferase</keyword>
<keyword evidence="4" id="KW-0597">Phosphoprotein</keyword>
<dbReference type="EMBL" id="JADBEJ010000005">
    <property type="protein sequence ID" value="MBE1578541.1"/>
    <property type="molecule type" value="Genomic_DNA"/>
</dbReference>
<keyword evidence="7 13" id="KW-0418">Kinase</keyword>
<dbReference type="PANTHER" id="PTHR45436:SF5">
    <property type="entry name" value="SENSOR HISTIDINE KINASE TRCS"/>
    <property type="match status" value="1"/>
</dbReference>
<evidence type="ECO:0000256" key="7">
    <source>
        <dbReference type="ARBA" id="ARBA00022777"/>
    </source>
</evidence>
<feature type="compositionally biased region" description="Basic and acidic residues" evidence="10">
    <location>
        <begin position="857"/>
        <end position="879"/>
    </location>
</feature>
<evidence type="ECO:0000259" key="12">
    <source>
        <dbReference type="PROSITE" id="PS50885"/>
    </source>
</evidence>
<evidence type="ECO:0000256" key="4">
    <source>
        <dbReference type="ARBA" id="ARBA00022553"/>
    </source>
</evidence>
<keyword evidence="6 11" id="KW-0812">Transmembrane</keyword>
<dbReference type="Pfam" id="PF02518">
    <property type="entry name" value="HATPase_c"/>
    <property type="match status" value="1"/>
</dbReference>
<dbReference type="PANTHER" id="PTHR45436">
    <property type="entry name" value="SENSOR HISTIDINE KINASE YKOH"/>
    <property type="match status" value="1"/>
</dbReference>
<feature type="domain" description="HAMP" evidence="12">
    <location>
        <begin position="366"/>
        <end position="434"/>
    </location>
</feature>
<comment type="catalytic activity">
    <reaction evidence="1">
        <text>ATP + protein L-histidine = ADP + protein N-phospho-L-histidine.</text>
        <dbReference type="EC" id="2.7.13.3"/>
    </reaction>
</comment>
<comment type="caution">
    <text evidence="13">The sequence shown here is derived from an EMBL/GenBank/DDBJ whole genome shotgun (WGS) entry which is preliminary data.</text>
</comment>
<dbReference type="Gene3D" id="3.30.565.10">
    <property type="entry name" value="Histidine kinase-like ATPase, C-terminal domain"/>
    <property type="match status" value="1"/>
</dbReference>
<evidence type="ECO:0000256" key="9">
    <source>
        <dbReference type="ARBA" id="ARBA00023012"/>
    </source>
</evidence>
<dbReference type="SMART" id="SM00387">
    <property type="entry name" value="HATPase_c"/>
    <property type="match status" value="1"/>
</dbReference>
<feature type="compositionally biased region" description="Polar residues" evidence="10">
    <location>
        <begin position="804"/>
        <end position="815"/>
    </location>
</feature>
<feature type="region of interest" description="Disordered" evidence="10">
    <location>
        <begin position="659"/>
        <end position="1149"/>
    </location>
</feature>
<dbReference type="InterPro" id="IPR036890">
    <property type="entry name" value="HATPase_C_sf"/>
</dbReference>
<feature type="compositionally biased region" description="Polar residues" evidence="10">
    <location>
        <begin position="1071"/>
        <end position="1081"/>
    </location>
</feature>
<dbReference type="InterPro" id="IPR013587">
    <property type="entry name" value="Nitrate/nitrite_sensing"/>
</dbReference>
<evidence type="ECO:0000313" key="13">
    <source>
        <dbReference type="EMBL" id="MBE1578541.1"/>
    </source>
</evidence>
<feature type="transmembrane region" description="Helical" evidence="11">
    <location>
        <begin position="43"/>
        <end position="64"/>
    </location>
</feature>
<comment type="subcellular location">
    <subcellularLocation>
        <location evidence="2">Membrane</location>
    </subcellularLocation>
</comment>
<evidence type="ECO:0000256" key="6">
    <source>
        <dbReference type="ARBA" id="ARBA00022692"/>
    </source>
</evidence>
<organism evidence="13 14">
    <name type="scientific">Amycolatopsis roodepoortensis</name>
    <dbReference type="NCBI Taxonomy" id="700274"/>
    <lineage>
        <taxon>Bacteria</taxon>
        <taxon>Bacillati</taxon>
        <taxon>Actinomycetota</taxon>
        <taxon>Actinomycetes</taxon>
        <taxon>Pseudonocardiales</taxon>
        <taxon>Pseudonocardiaceae</taxon>
        <taxon>Amycolatopsis</taxon>
    </lineage>
</organism>
<feature type="compositionally biased region" description="Basic and acidic residues" evidence="10">
    <location>
        <begin position="1110"/>
        <end position="1119"/>
    </location>
</feature>
<feature type="compositionally biased region" description="Low complexity" evidence="10">
    <location>
        <begin position="977"/>
        <end position="1027"/>
    </location>
</feature>
<dbReference type="InterPro" id="IPR003660">
    <property type="entry name" value="HAMP_dom"/>
</dbReference>
<name>A0ABR9LCY7_9PSEU</name>
<sequence length="1149" mass="121529">MTVAGEGQVPVGELLGRTPRPSRWATGWRTLVRWRDWSLPVKLSAVTLVPILIALALGIATIAGQVGRSDGYQRLDRLVALSGHIRTLADGLGRERTQSAAGLTAGTVGGTLELASARADVDTAIPLYGAAATRAVENEPSLRQAREAAAAQLDRLPDIRQRASSGQLDPVQAIGEYTDVTTALLALDTALAAGAGQDVLGGTPTALHDLAMMKEQLSLSQALVSFGIARSSLAPSELDQVRTAELRLADRLTDFRAAASEQQRQEFGAAVTDQAMENRDRLAKTALGEQGTPSPQAFRSLSAQGWTDASTAVIGKVGEVANKFGAETSAVSAELVDDASSGAGLLAVLLFGAMVLAVAVVFLITRQLLRSLKVLRASALDVAEKQLPDAVRNIQEGRSQGTDVRPVPVGGDDEIGEVARAFDKVHHQALRLATEQASMRTGYSNVFVNLSRRSQSLVQRQLQLIERLERDEEDADQLATLFQLDHLATRMRRNNENLMVLSGAEPGRRSGQPVSATDVVRAAVSEIEQYQRVTVQNPPPVRLVGYAANDLMRLIAELLDNATAFSAPETQVTVATRLVEDGSFGIDILDKGIGMNEAEVAEANARLTEAPNVDLTTSRRMGLFVVGRLASRHRIGVSLHGGKDIVGVRATVSVPADLVMAPPGGDPGPATGPITQRLAPLPPQQPGGLPRRQRPANGSRPAMPSVPSQGGERWPSANDLAGHTKPGVNGHGPKERPPSDVEISGTALFSPIPQDETTPPPAPEPRRPEPEPAAEPEPVAKDAEKQAPPEGDLPSGKELFEAKNTGTTLSEWWSQATTPPAPATPPPPTAAPKSETTPIFDEMLSAWFRSPAPAPEKPAEKPAAKKEKPGAKEPEEKTAEPAPTAEQEARTWDFASDKAFRTVQEVSQNAPSTFTQAGLPRRRKGEQLLPGSAASSVPAAEPAAKSELPVRDPANVRGRLSSFQQGVKRGRKEAADKATPAAARPATTQPDAKPEQTAATEQAAAPEPSKAPEPAKAAESAETAARPAAPPAALPSRKPQAASPEPEPVAVTERTDAWNFGSDEGWKAAQAVSQSVPSRMTSAGLPRRRRGEQLLPGSAGPPAGAVTPRPQRDAHDVRGRLSSFQQGIQRGRHHTAQATEANHETLEGE</sequence>
<dbReference type="Pfam" id="PF08376">
    <property type="entry name" value="NIT"/>
    <property type="match status" value="1"/>
</dbReference>
<protein>
    <recommendedName>
        <fullName evidence="3">histidine kinase</fullName>
        <ecNumber evidence="3">2.7.13.3</ecNumber>
    </recommendedName>
</protein>
<dbReference type="PROSITE" id="PS50885">
    <property type="entry name" value="HAMP"/>
    <property type="match status" value="1"/>
</dbReference>
<dbReference type="InterPro" id="IPR003594">
    <property type="entry name" value="HATPase_dom"/>
</dbReference>
<feature type="compositionally biased region" description="Basic and acidic residues" evidence="10">
    <location>
        <begin position="778"/>
        <end position="787"/>
    </location>
</feature>
<feature type="compositionally biased region" description="Pro residues" evidence="10">
    <location>
        <begin position="819"/>
        <end position="830"/>
    </location>
</feature>
<dbReference type="Gene3D" id="6.10.340.10">
    <property type="match status" value="1"/>
</dbReference>
<reference evidence="13 14" key="1">
    <citation type="submission" date="2020-10" db="EMBL/GenBank/DDBJ databases">
        <title>Sequencing the genomes of 1000 actinobacteria strains.</title>
        <authorList>
            <person name="Klenk H.-P."/>
        </authorList>
    </citation>
    <scope>NUCLEOTIDE SEQUENCE [LARGE SCALE GENOMIC DNA]</scope>
    <source>
        <strain evidence="13 14">DSM 46661</strain>
    </source>
</reference>
<dbReference type="Pfam" id="PF00672">
    <property type="entry name" value="HAMP"/>
    <property type="match status" value="1"/>
</dbReference>
<evidence type="ECO:0000256" key="2">
    <source>
        <dbReference type="ARBA" id="ARBA00004370"/>
    </source>
</evidence>
<evidence type="ECO:0000256" key="3">
    <source>
        <dbReference type="ARBA" id="ARBA00012438"/>
    </source>
</evidence>
<evidence type="ECO:0000256" key="11">
    <source>
        <dbReference type="SAM" id="Phobius"/>
    </source>
</evidence>
<accession>A0ABR9LCY7</accession>
<dbReference type="Proteomes" id="UP000656548">
    <property type="component" value="Unassembled WGS sequence"/>
</dbReference>
<keyword evidence="9" id="KW-0902">Two-component regulatory system</keyword>
<feature type="compositionally biased region" description="Low complexity" evidence="10">
    <location>
        <begin position="932"/>
        <end position="947"/>
    </location>
</feature>